<evidence type="ECO:0000256" key="7">
    <source>
        <dbReference type="ARBA" id="ARBA00023315"/>
    </source>
</evidence>
<evidence type="ECO:0000256" key="8">
    <source>
        <dbReference type="RuleBase" id="RU365086"/>
    </source>
</evidence>
<dbReference type="FunCoup" id="A0A3N4LS63">
    <property type="interactions" value="430"/>
</dbReference>
<dbReference type="InterPro" id="IPR016181">
    <property type="entry name" value="Acyl_CoA_acyltransferase"/>
</dbReference>
<name>A0A3N4LS63_9PEZI</name>
<gene>
    <name evidence="10" type="ORF">L211DRAFT_835806</name>
</gene>
<reference evidence="10 11" key="1">
    <citation type="journal article" date="2018" name="Nat. Ecol. Evol.">
        <title>Pezizomycetes genomes reveal the molecular basis of ectomycorrhizal truffle lifestyle.</title>
        <authorList>
            <person name="Murat C."/>
            <person name="Payen T."/>
            <person name="Noel B."/>
            <person name="Kuo A."/>
            <person name="Morin E."/>
            <person name="Chen J."/>
            <person name="Kohler A."/>
            <person name="Krizsan K."/>
            <person name="Balestrini R."/>
            <person name="Da Silva C."/>
            <person name="Montanini B."/>
            <person name="Hainaut M."/>
            <person name="Levati E."/>
            <person name="Barry K.W."/>
            <person name="Belfiori B."/>
            <person name="Cichocki N."/>
            <person name="Clum A."/>
            <person name="Dockter R.B."/>
            <person name="Fauchery L."/>
            <person name="Guy J."/>
            <person name="Iotti M."/>
            <person name="Le Tacon F."/>
            <person name="Lindquist E.A."/>
            <person name="Lipzen A."/>
            <person name="Malagnac F."/>
            <person name="Mello A."/>
            <person name="Molinier V."/>
            <person name="Miyauchi S."/>
            <person name="Poulain J."/>
            <person name="Riccioni C."/>
            <person name="Rubini A."/>
            <person name="Sitrit Y."/>
            <person name="Splivallo R."/>
            <person name="Traeger S."/>
            <person name="Wang M."/>
            <person name="Zifcakova L."/>
            <person name="Wipf D."/>
            <person name="Zambonelli A."/>
            <person name="Paolocci F."/>
            <person name="Nowrousian M."/>
            <person name="Ottonello S."/>
            <person name="Baldrian P."/>
            <person name="Spatafora J.W."/>
            <person name="Henrissat B."/>
            <person name="Nagy L.G."/>
            <person name="Aury J.M."/>
            <person name="Wincker P."/>
            <person name="Grigoriev I.V."/>
            <person name="Bonfante P."/>
            <person name="Martin F.M."/>
        </authorList>
    </citation>
    <scope>NUCLEOTIDE SEQUENCE [LARGE SCALE GENOMIC DNA]</scope>
    <source>
        <strain evidence="10 11">ATCC MYA-4762</strain>
    </source>
</reference>
<dbReference type="InParanoid" id="A0A3N4LS63"/>
<proteinExistence type="inferred from homology"/>
<evidence type="ECO:0000256" key="4">
    <source>
        <dbReference type="ARBA" id="ARBA00022679"/>
    </source>
</evidence>
<sequence length="181" mass="20198">MSDQTATTTTPGLFCPTLISDAVSSSLPEGYLLRPLHATDYHHGFLDVLRVLTTVGDISESAWTERYIWMSTRNDEYFVVVIEEVSSRKIVAVGSLIVEKKFLRNLGVVGHIEDISVAKEMQGKQFGQRVIQALDYIAEKVGCYKAILDCSEKNEGFYVKCGYTRAGVQMAHYYGGNQSKQ</sequence>
<dbReference type="Gene3D" id="3.40.630.30">
    <property type="match status" value="1"/>
</dbReference>
<organism evidence="10 11">
    <name type="scientific">Terfezia boudieri ATCC MYA-4762</name>
    <dbReference type="NCBI Taxonomy" id="1051890"/>
    <lineage>
        <taxon>Eukaryota</taxon>
        <taxon>Fungi</taxon>
        <taxon>Dikarya</taxon>
        <taxon>Ascomycota</taxon>
        <taxon>Pezizomycotina</taxon>
        <taxon>Pezizomycetes</taxon>
        <taxon>Pezizales</taxon>
        <taxon>Pezizaceae</taxon>
        <taxon>Terfezia</taxon>
    </lineage>
</organism>
<accession>A0A3N4LS63</accession>
<comment type="subunit">
    <text evidence="3">Homodimer.</text>
</comment>
<evidence type="ECO:0000256" key="6">
    <source>
        <dbReference type="ARBA" id="ARBA00023136"/>
    </source>
</evidence>
<dbReference type="FunFam" id="3.40.630.30:FF:000048">
    <property type="entry name" value="Glucosamine 6-phosphate N-acetyltransferase"/>
    <property type="match status" value="1"/>
</dbReference>
<evidence type="ECO:0000256" key="1">
    <source>
        <dbReference type="ARBA" id="ARBA00004184"/>
    </source>
</evidence>
<dbReference type="SUPFAM" id="SSF55729">
    <property type="entry name" value="Acyl-CoA N-acyltransferases (Nat)"/>
    <property type="match status" value="1"/>
</dbReference>
<dbReference type="STRING" id="1051890.A0A3N4LS63"/>
<dbReference type="EC" id="2.3.1.4" evidence="8"/>
<dbReference type="PANTHER" id="PTHR13355">
    <property type="entry name" value="GLUCOSAMINE 6-PHOSPHATE N-ACETYLTRANSFERASE"/>
    <property type="match status" value="1"/>
</dbReference>
<comment type="pathway">
    <text evidence="8">Nucleotide-sugar biosynthesis; UDP-N-acetyl-alpha-D-glucosamine biosynthesis; N-acetyl-alpha-D-glucosamine 1-phosphate from alpha-D-glucosamine 6-phosphate (route I): step 1/2.</text>
</comment>
<feature type="domain" description="N-acetyltransferase" evidence="9">
    <location>
        <begin position="31"/>
        <end position="181"/>
    </location>
</feature>
<evidence type="ECO:0000259" key="9">
    <source>
        <dbReference type="PROSITE" id="PS51186"/>
    </source>
</evidence>
<dbReference type="PROSITE" id="PS51186">
    <property type="entry name" value="GNAT"/>
    <property type="match status" value="1"/>
</dbReference>
<keyword evidence="5" id="KW-0256">Endoplasmic reticulum</keyword>
<evidence type="ECO:0000313" key="10">
    <source>
        <dbReference type="EMBL" id="RPB25754.1"/>
    </source>
</evidence>
<dbReference type="UniPathway" id="UPA00113">
    <property type="reaction ID" value="UER00529"/>
</dbReference>
<dbReference type="PANTHER" id="PTHR13355:SF11">
    <property type="entry name" value="GLUCOSAMINE 6-PHOSPHATE N-ACETYLTRANSFERASE"/>
    <property type="match status" value="1"/>
</dbReference>
<keyword evidence="11" id="KW-1185">Reference proteome</keyword>
<dbReference type="InterPro" id="IPR039143">
    <property type="entry name" value="GNPNAT1-like"/>
</dbReference>
<evidence type="ECO:0000256" key="3">
    <source>
        <dbReference type="ARBA" id="ARBA00011738"/>
    </source>
</evidence>
<dbReference type="GO" id="GO:0006048">
    <property type="term" value="P:UDP-N-acetylglucosamine biosynthetic process"/>
    <property type="evidence" value="ECO:0007669"/>
    <property type="project" value="UniProtKB-UniRule"/>
</dbReference>
<comment type="similarity">
    <text evidence="8">Belongs to the acetyltransferase family. GNA1 subfamily.</text>
</comment>
<dbReference type="OrthoDB" id="10039976at2759"/>
<dbReference type="Pfam" id="PF00583">
    <property type="entry name" value="Acetyltransf_1"/>
    <property type="match status" value="1"/>
</dbReference>
<comment type="catalytic activity">
    <reaction evidence="8">
        <text>D-glucosamine 6-phosphate + acetyl-CoA = N-acetyl-D-glucosamine 6-phosphate + CoA + H(+)</text>
        <dbReference type="Rhea" id="RHEA:10292"/>
        <dbReference type="ChEBI" id="CHEBI:15378"/>
        <dbReference type="ChEBI" id="CHEBI:57287"/>
        <dbReference type="ChEBI" id="CHEBI:57288"/>
        <dbReference type="ChEBI" id="CHEBI:57513"/>
        <dbReference type="ChEBI" id="CHEBI:58725"/>
        <dbReference type="EC" id="2.3.1.4"/>
    </reaction>
</comment>
<dbReference type="GO" id="GO:0004343">
    <property type="term" value="F:glucosamine 6-phosphate N-acetyltransferase activity"/>
    <property type="evidence" value="ECO:0007669"/>
    <property type="project" value="UniProtKB-UniRule"/>
</dbReference>
<evidence type="ECO:0000313" key="11">
    <source>
        <dbReference type="Proteomes" id="UP000267821"/>
    </source>
</evidence>
<evidence type="ECO:0000256" key="2">
    <source>
        <dbReference type="ARBA" id="ARBA00004586"/>
    </source>
</evidence>
<keyword evidence="4 8" id="KW-0808">Transferase</keyword>
<evidence type="ECO:0000256" key="5">
    <source>
        <dbReference type="ARBA" id="ARBA00022824"/>
    </source>
</evidence>
<dbReference type="GO" id="GO:0005789">
    <property type="term" value="C:endoplasmic reticulum membrane"/>
    <property type="evidence" value="ECO:0007669"/>
    <property type="project" value="UniProtKB-SubCell"/>
</dbReference>
<dbReference type="InterPro" id="IPR000182">
    <property type="entry name" value="GNAT_dom"/>
</dbReference>
<protein>
    <recommendedName>
        <fullName evidence="8">Glucosamine 6-phosphate N-acetyltransferase</fullName>
        <ecNumber evidence="8">2.3.1.4</ecNumber>
    </recommendedName>
</protein>
<dbReference type="Proteomes" id="UP000267821">
    <property type="component" value="Unassembled WGS sequence"/>
</dbReference>
<dbReference type="EMBL" id="ML121536">
    <property type="protein sequence ID" value="RPB25754.1"/>
    <property type="molecule type" value="Genomic_DNA"/>
</dbReference>
<keyword evidence="7 8" id="KW-0012">Acyltransferase</keyword>
<keyword evidence="6" id="KW-0472">Membrane</keyword>
<comment type="subcellular location">
    <subcellularLocation>
        <location evidence="1">Endomembrane system</location>
        <topology evidence="1">Peripheral membrane protein</topology>
    </subcellularLocation>
    <subcellularLocation>
        <location evidence="2">Endoplasmic reticulum membrane</location>
    </subcellularLocation>
</comment>
<dbReference type="AlphaFoldDB" id="A0A3N4LS63"/>